<evidence type="ECO:0000256" key="2">
    <source>
        <dbReference type="ARBA" id="ARBA00022448"/>
    </source>
</evidence>
<keyword evidence="5 6" id="KW-0472">Membrane</keyword>
<feature type="transmembrane region" description="Helical" evidence="6">
    <location>
        <begin position="207"/>
        <end position="227"/>
    </location>
</feature>
<evidence type="ECO:0000256" key="5">
    <source>
        <dbReference type="ARBA" id="ARBA00023136"/>
    </source>
</evidence>
<reference evidence="8" key="1">
    <citation type="journal article" date="2019" name="Int. J. Syst. Evol. Microbiol.">
        <title>The Global Catalogue of Microorganisms (GCM) 10K type strain sequencing project: providing services to taxonomists for standard genome sequencing and annotation.</title>
        <authorList>
            <consortium name="The Broad Institute Genomics Platform"/>
            <consortium name="The Broad Institute Genome Sequencing Center for Infectious Disease"/>
            <person name="Wu L."/>
            <person name="Ma J."/>
        </authorList>
    </citation>
    <scope>NUCLEOTIDE SEQUENCE [LARGE SCALE GENOMIC DNA]</scope>
    <source>
        <strain evidence="8">CCUG 56029</strain>
    </source>
</reference>
<dbReference type="SUPFAM" id="SSF103473">
    <property type="entry name" value="MFS general substrate transporter"/>
    <property type="match status" value="1"/>
</dbReference>
<dbReference type="EMBL" id="JBHUEN010000053">
    <property type="protein sequence ID" value="MFD1883708.1"/>
    <property type="molecule type" value="Genomic_DNA"/>
</dbReference>
<feature type="transmembrane region" description="Helical" evidence="6">
    <location>
        <begin position="325"/>
        <end position="343"/>
    </location>
</feature>
<dbReference type="PANTHER" id="PTHR23519">
    <property type="entry name" value="AUTOPHAGY-RELATED PROTEIN 22"/>
    <property type="match status" value="1"/>
</dbReference>
<evidence type="ECO:0000313" key="8">
    <source>
        <dbReference type="Proteomes" id="UP001597213"/>
    </source>
</evidence>
<feature type="transmembrane region" description="Helical" evidence="6">
    <location>
        <begin position="159"/>
        <end position="179"/>
    </location>
</feature>
<keyword evidence="4 6" id="KW-1133">Transmembrane helix</keyword>
<feature type="transmembrane region" description="Helical" evidence="6">
    <location>
        <begin position="401"/>
        <end position="423"/>
    </location>
</feature>
<dbReference type="Pfam" id="PF11700">
    <property type="entry name" value="ATG22"/>
    <property type="match status" value="1"/>
</dbReference>
<dbReference type="Proteomes" id="UP001597213">
    <property type="component" value="Unassembled WGS sequence"/>
</dbReference>
<evidence type="ECO:0000256" key="4">
    <source>
        <dbReference type="ARBA" id="ARBA00022989"/>
    </source>
</evidence>
<protein>
    <submittedName>
        <fullName evidence="7">MFS transporter</fullName>
    </submittedName>
</protein>
<gene>
    <name evidence="7" type="ORF">ACFSCT_18520</name>
</gene>
<comment type="caution">
    <text evidence="7">The sequence shown here is derived from an EMBL/GenBank/DDBJ whole genome shotgun (WGS) entry which is preliminary data.</text>
</comment>
<keyword evidence="3 6" id="KW-0812">Transmembrane</keyword>
<feature type="transmembrane region" description="Helical" evidence="6">
    <location>
        <begin position="91"/>
        <end position="112"/>
    </location>
</feature>
<dbReference type="InterPro" id="IPR050495">
    <property type="entry name" value="ATG22/LtaA_families"/>
</dbReference>
<evidence type="ECO:0000256" key="6">
    <source>
        <dbReference type="SAM" id="Phobius"/>
    </source>
</evidence>
<feature type="transmembrane region" description="Helical" evidence="6">
    <location>
        <begin position="363"/>
        <end position="381"/>
    </location>
</feature>
<keyword evidence="2" id="KW-0813">Transport</keyword>
<comment type="subcellular location">
    <subcellularLocation>
        <location evidence="1">Endomembrane system</location>
        <topology evidence="1">Multi-pass membrane protein</topology>
    </subcellularLocation>
</comment>
<accession>A0ABW4RC27</accession>
<evidence type="ECO:0000256" key="3">
    <source>
        <dbReference type="ARBA" id="ARBA00022692"/>
    </source>
</evidence>
<name>A0ABW4RC27_9RHOB</name>
<dbReference type="PANTHER" id="PTHR23519:SF1">
    <property type="entry name" value="AUTOPHAGY-RELATED PROTEIN 22"/>
    <property type="match status" value="1"/>
</dbReference>
<dbReference type="InterPro" id="IPR036259">
    <property type="entry name" value="MFS_trans_sf"/>
</dbReference>
<dbReference type="RefSeq" id="WP_379145587.1">
    <property type="nucleotide sequence ID" value="NZ_JBHUEN010000053.1"/>
</dbReference>
<organism evidence="7 8">
    <name type="scientific">Paracoccus pacificus</name>
    <dbReference type="NCBI Taxonomy" id="1463598"/>
    <lineage>
        <taxon>Bacteria</taxon>
        <taxon>Pseudomonadati</taxon>
        <taxon>Pseudomonadota</taxon>
        <taxon>Alphaproteobacteria</taxon>
        <taxon>Rhodobacterales</taxon>
        <taxon>Paracoccaceae</taxon>
        <taxon>Paracoccus</taxon>
    </lineage>
</organism>
<evidence type="ECO:0000256" key="1">
    <source>
        <dbReference type="ARBA" id="ARBA00004127"/>
    </source>
</evidence>
<evidence type="ECO:0000313" key="7">
    <source>
        <dbReference type="EMBL" id="MFD1883708.1"/>
    </source>
</evidence>
<feature type="transmembrane region" description="Helical" evidence="6">
    <location>
        <begin position="118"/>
        <end position="138"/>
    </location>
</feature>
<sequence>MTTGGQRRRIWGWWLFDWASQPYATLLLTFIFSTYFSEIARIHYVSQGLDVMQAKANAQSLWGLGLTISGVIVAVLAPVLGAIADNTGRRLIWIWLFSALYVIGAAGLWWLAPQSPDLILTITMFGIGLIGMEFATIFTNAMLPSLGPEQEIGRISGNGFALGYVGGAVALLIMVGFFAESGTSGKTLLGFDPLFGLNPETREGTRFVGPFTAIWYVVFMIPFFLWVREPAATGKRLRIGAAMTNLVRLIASLRHRTSLAAWLASSMLLRDALNGMYAFGGIYGAGVLGWTVVDVGRFGLVSVVAAAVVSWLGGHADRRWGPKPVIIACALALLVVCVILIGMGRESIFGIAVAQGSRLPDQIFYVCGCIIGGAGGAMQAAGRTMMARHTVPDRATEAFGLYALSGKATTFLAPMLITLATTLSGSQRVGISPLIVIFLFGLWLLLWVQPKGDEGQ</sequence>
<dbReference type="InterPro" id="IPR024671">
    <property type="entry name" value="Atg22-like"/>
</dbReference>
<feature type="transmembrane region" description="Helical" evidence="6">
    <location>
        <begin position="429"/>
        <end position="448"/>
    </location>
</feature>
<feature type="transmembrane region" description="Helical" evidence="6">
    <location>
        <begin position="272"/>
        <end position="290"/>
    </location>
</feature>
<proteinExistence type="predicted"/>
<keyword evidence="8" id="KW-1185">Reference proteome</keyword>
<feature type="transmembrane region" description="Helical" evidence="6">
    <location>
        <begin position="296"/>
        <end position="313"/>
    </location>
</feature>
<dbReference type="Gene3D" id="1.20.1250.20">
    <property type="entry name" value="MFS general substrate transporter like domains"/>
    <property type="match status" value="2"/>
</dbReference>
<feature type="transmembrane region" description="Helical" evidence="6">
    <location>
        <begin position="12"/>
        <end position="36"/>
    </location>
</feature>
<feature type="transmembrane region" description="Helical" evidence="6">
    <location>
        <begin position="61"/>
        <end position="84"/>
    </location>
</feature>